<name>A0A7W6WL15_9PROT</name>
<proteinExistence type="predicted"/>
<keyword evidence="2" id="KW-1185">Reference proteome</keyword>
<dbReference type="Proteomes" id="UP000555728">
    <property type="component" value="Unassembled WGS sequence"/>
</dbReference>
<dbReference type="EMBL" id="JACIGI010000011">
    <property type="protein sequence ID" value="MBB4285932.1"/>
    <property type="molecule type" value="Genomic_DNA"/>
</dbReference>
<accession>A0A7W6WL15</accession>
<sequence length="70" mass="8027">MTKDDTLSTLLPPGLLARLMALAARSGRPPEDCLVQAVSEYCDTWEDYHRMVDHLVLNEDERRTLRVVNE</sequence>
<evidence type="ECO:0000313" key="2">
    <source>
        <dbReference type="Proteomes" id="UP000555728"/>
    </source>
</evidence>
<reference evidence="1 2" key="1">
    <citation type="submission" date="2020-08" db="EMBL/GenBank/DDBJ databases">
        <title>Genome sequencing of Purple Non-Sulfur Bacteria from various extreme environments.</title>
        <authorList>
            <person name="Mayer M."/>
        </authorList>
    </citation>
    <scope>NUCLEOTIDE SEQUENCE [LARGE SCALE GENOMIC DNA]</scope>
    <source>
        <strain evidence="1 2">JA135</strain>
    </source>
</reference>
<comment type="caution">
    <text evidence="1">The sequence shown here is derived from an EMBL/GenBank/DDBJ whole genome shotgun (WGS) entry which is preliminary data.</text>
</comment>
<evidence type="ECO:0000313" key="1">
    <source>
        <dbReference type="EMBL" id="MBB4285932.1"/>
    </source>
</evidence>
<organism evidence="1 2">
    <name type="scientific">Roseospira goensis</name>
    <dbReference type="NCBI Taxonomy" id="391922"/>
    <lineage>
        <taxon>Bacteria</taxon>
        <taxon>Pseudomonadati</taxon>
        <taxon>Pseudomonadota</taxon>
        <taxon>Alphaproteobacteria</taxon>
        <taxon>Rhodospirillales</taxon>
        <taxon>Rhodospirillaceae</taxon>
        <taxon>Roseospira</taxon>
    </lineage>
</organism>
<dbReference type="RefSeq" id="WP_343056312.1">
    <property type="nucleotide sequence ID" value="NZ_JACIGI010000011.1"/>
</dbReference>
<keyword evidence="1" id="KW-0238">DNA-binding</keyword>
<dbReference type="AlphaFoldDB" id="A0A7W6WL15"/>
<gene>
    <name evidence="1" type="ORF">GGD88_001655</name>
</gene>
<protein>
    <submittedName>
        <fullName evidence="1">Putative DNA-binding protein</fullName>
    </submittedName>
</protein>
<dbReference type="GO" id="GO:0003677">
    <property type="term" value="F:DNA binding"/>
    <property type="evidence" value="ECO:0007669"/>
    <property type="project" value="UniProtKB-KW"/>
</dbReference>